<evidence type="ECO:0000256" key="3">
    <source>
        <dbReference type="SAM" id="MobiDB-lite"/>
    </source>
</evidence>
<feature type="region of interest" description="Disordered" evidence="3">
    <location>
        <begin position="221"/>
        <end position="244"/>
    </location>
</feature>
<dbReference type="Proteomes" id="UP000013827">
    <property type="component" value="Unassembled WGS sequence"/>
</dbReference>
<evidence type="ECO:0000256" key="1">
    <source>
        <dbReference type="ARBA" id="ARBA00022441"/>
    </source>
</evidence>
<dbReference type="KEGG" id="ehx:EMIHUDRAFT_116875"/>
<dbReference type="HOGENOM" id="CLU_901464_0_0_1"/>
<dbReference type="PANTHER" id="PTHR46093">
    <property type="entry name" value="ACYL-COA-BINDING DOMAIN-CONTAINING PROTEIN 5"/>
    <property type="match status" value="1"/>
</dbReference>
<reference evidence="4" key="2">
    <citation type="submission" date="2024-10" db="UniProtKB">
        <authorList>
            <consortium name="EnsemblProtists"/>
        </authorList>
    </citation>
    <scope>IDENTIFICATION</scope>
</reference>
<dbReference type="RefSeq" id="XP_005774442.1">
    <property type="nucleotide sequence ID" value="XM_005774385.1"/>
</dbReference>
<keyword evidence="2" id="KW-0677">Repeat</keyword>
<dbReference type="Gene3D" id="2.120.10.80">
    <property type="entry name" value="Kelch-type beta propeller"/>
    <property type="match status" value="2"/>
</dbReference>
<reference evidence="5" key="1">
    <citation type="journal article" date="2013" name="Nature">
        <title>Pan genome of the phytoplankton Emiliania underpins its global distribution.</title>
        <authorList>
            <person name="Read B.A."/>
            <person name="Kegel J."/>
            <person name="Klute M.J."/>
            <person name="Kuo A."/>
            <person name="Lefebvre S.C."/>
            <person name="Maumus F."/>
            <person name="Mayer C."/>
            <person name="Miller J."/>
            <person name="Monier A."/>
            <person name="Salamov A."/>
            <person name="Young J."/>
            <person name="Aguilar M."/>
            <person name="Claverie J.M."/>
            <person name="Frickenhaus S."/>
            <person name="Gonzalez K."/>
            <person name="Herman E.K."/>
            <person name="Lin Y.C."/>
            <person name="Napier J."/>
            <person name="Ogata H."/>
            <person name="Sarno A.F."/>
            <person name="Shmutz J."/>
            <person name="Schroeder D."/>
            <person name="de Vargas C."/>
            <person name="Verret F."/>
            <person name="von Dassow P."/>
            <person name="Valentin K."/>
            <person name="Van de Peer Y."/>
            <person name="Wheeler G."/>
            <person name="Dacks J.B."/>
            <person name="Delwiche C.F."/>
            <person name="Dyhrman S.T."/>
            <person name="Glockner G."/>
            <person name="John U."/>
            <person name="Richards T."/>
            <person name="Worden A.Z."/>
            <person name="Zhang X."/>
            <person name="Grigoriev I.V."/>
            <person name="Allen A.E."/>
            <person name="Bidle K."/>
            <person name="Borodovsky M."/>
            <person name="Bowler C."/>
            <person name="Brownlee C."/>
            <person name="Cock J.M."/>
            <person name="Elias M."/>
            <person name="Gladyshev V.N."/>
            <person name="Groth M."/>
            <person name="Guda C."/>
            <person name="Hadaegh A."/>
            <person name="Iglesias-Rodriguez M.D."/>
            <person name="Jenkins J."/>
            <person name="Jones B.M."/>
            <person name="Lawson T."/>
            <person name="Leese F."/>
            <person name="Lindquist E."/>
            <person name="Lobanov A."/>
            <person name="Lomsadze A."/>
            <person name="Malik S.B."/>
            <person name="Marsh M.E."/>
            <person name="Mackinder L."/>
            <person name="Mock T."/>
            <person name="Mueller-Roeber B."/>
            <person name="Pagarete A."/>
            <person name="Parker M."/>
            <person name="Probert I."/>
            <person name="Quesneville H."/>
            <person name="Raines C."/>
            <person name="Rensing S.A."/>
            <person name="Riano-Pachon D.M."/>
            <person name="Richier S."/>
            <person name="Rokitta S."/>
            <person name="Shiraiwa Y."/>
            <person name="Soanes D.M."/>
            <person name="van der Giezen M."/>
            <person name="Wahlund T.M."/>
            <person name="Williams B."/>
            <person name="Wilson W."/>
            <person name="Wolfe G."/>
            <person name="Wurch L.L."/>
        </authorList>
    </citation>
    <scope>NUCLEOTIDE SEQUENCE</scope>
</reference>
<keyword evidence="5" id="KW-1185">Reference proteome</keyword>
<dbReference type="EnsemblProtists" id="EOD22013">
    <property type="protein sequence ID" value="EOD22013"/>
    <property type="gene ID" value="EMIHUDRAFT_116875"/>
</dbReference>
<dbReference type="SUPFAM" id="SSF117281">
    <property type="entry name" value="Kelch motif"/>
    <property type="match status" value="1"/>
</dbReference>
<keyword evidence="1" id="KW-0880">Kelch repeat</keyword>
<dbReference type="Pfam" id="PF24681">
    <property type="entry name" value="Kelch_KLHDC2_KLHL20_DRC7"/>
    <property type="match status" value="2"/>
</dbReference>
<accession>A0A0D3JES8</accession>
<name>A0A0D3JES8_EMIH1</name>
<sequence>MPGALLYCLQVGVTVPSWSTLRGKAPRVSGHAAAVTEAGRVLLFGGLTDGAGSPCTNDLWSCEDGAWSKLAPAGDGPGVRMYPASAIVDSSLYVFGGWDPAAPGSGGSFLDDVYKLDVASLTWERLVQPMPCGPVSRHSACTVGKDVVVVTFRGVTVLDGATGEMREQPTTGEAPVGLSMCAAAPLGESSMLVFGGSTKTQGMSADVHVLDTTSWAWRKLRPEGSAEDGRVPTPRGSSSAAPEGEASCLVFGGAGLGGGGYEGGAGLRAFDETWRVRVDGDVARWECVHEGGDEGAPAPRVAASLSALPSGAFLLQGGWDPKSKDTFDEPHVLSV</sequence>
<evidence type="ECO:0000256" key="2">
    <source>
        <dbReference type="ARBA" id="ARBA00022737"/>
    </source>
</evidence>
<dbReference type="STRING" id="2903.R1CGW7"/>
<proteinExistence type="predicted"/>
<dbReference type="PaxDb" id="2903-EOD22013"/>
<dbReference type="SMART" id="SM00612">
    <property type="entry name" value="Kelch"/>
    <property type="match status" value="1"/>
</dbReference>
<dbReference type="InterPro" id="IPR015915">
    <property type="entry name" value="Kelch-typ_b-propeller"/>
</dbReference>
<evidence type="ECO:0000313" key="5">
    <source>
        <dbReference type="Proteomes" id="UP000013827"/>
    </source>
</evidence>
<dbReference type="GeneID" id="17267579"/>
<dbReference type="eggNOG" id="KOG0379">
    <property type="taxonomic scope" value="Eukaryota"/>
</dbReference>
<protein>
    <submittedName>
        <fullName evidence="4">Uncharacterized protein</fullName>
    </submittedName>
</protein>
<evidence type="ECO:0000313" key="4">
    <source>
        <dbReference type="EnsemblProtists" id="EOD22013"/>
    </source>
</evidence>
<dbReference type="InterPro" id="IPR006652">
    <property type="entry name" value="Kelch_1"/>
</dbReference>
<organism evidence="4 5">
    <name type="scientific">Emiliania huxleyi (strain CCMP1516)</name>
    <dbReference type="NCBI Taxonomy" id="280463"/>
    <lineage>
        <taxon>Eukaryota</taxon>
        <taxon>Haptista</taxon>
        <taxon>Haptophyta</taxon>
        <taxon>Prymnesiophyceae</taxon>
        <taxon>Isochrysidales</taxon>
        <taxon>Noelaerhabdaceae</taxon>
        <taxon>Emiliania</taxon>
    </lineage>
</organism>
<dbReference type="PANTHER" id="PTHR46093:SF18">
    <property type="entry name" value="FIBRONECTIN TYPE-III DOMAIN-CONTAINING PROTEIN"/>
    <property type="match status" value="1"/>
</dbReference>
<feature type="compositionally biased region" description="Basic and acidic residues" evidence="3">
    <location>
        <begin position="221"/>
        <end position="230"/>
    </location>
</feature>
<dbReference type="AlphaFoldDB" id="A0A0D3JES8"/>